<evidence type="ECO:0000256" key="6">
    <source>
        <dbReference type="ARBA" id="ARBA00023242"/>
    </source>
</evidence>
<evidence type="ECO:0000256" key="4">
    <source>
        <dbReference type="ARBA" id="ARBA00023125"/>
    </source>
</evidence>
<dbReference type="GO" id="GO:0000981">
    <property type="term" value="F:DNA-binding transcription factor activity, RNA polymerase II-specific"/>
    <property type="evidence" value="ECO:0007669"/>
    <property type="project" value="TreeGrafter"/>
</dbReference>
<name>A0AAQ3JNG5_9LILI</name>
<accession>A0AAQ3JNG5</accession>
<dbReference type="SMART" id="SM00353">
    <property type="entry name" value="HLH"/>
    <property type="match status" value="1"/>
</dbReference>
<dbReference type="PANTHER" id="PTHR11969:SF54">
    <property type="entry name" value="MAD-LIKE PROTEIN 1"/>
    <property type="match status" value="1"/>
</dbReference>
<keyword evidence="4" id="KW-0238">DNA-binding</keyword>
<dbReference type="GO" id="GO:0000978">
    <property type="term" value="F:RNA polymerase II cis-regulatory region sequence-specific DNA binding"/>
    <property type="evidence" value="ECO:0007669"/>
    <property type="project" value="TreeGrafter"/>
</dbReference>
<organism evidence="8 9">
    <name type="scientific">Canna indica</name>
    <name type="common">Indian-shot</name>
    <dbReference type="NCBI Taxonomy" id="4628"/>
    <lineage>
        <taxon>Eukaryota</taxon>
        <taxon>Viridiplantae</taxon>
        <taxon>Streptophyta</taxon>
        <taxon>Embryophyta</taxon>
        <taxon>Tracheophyta</taxon>
        <taxon>Spermatophyta</taxon>
        <taxon>Magnoliopsida</taxon>
        <taxon>Liliopsida</taxon>
        <taxon>Zingiberales</taxon>
        <taxon>Cannaceae</taxon>
        <taxon>Canna</taxon>
    </lineage>
</organism>
<dbReference type="InterPro" id="IPR036638">
    <property type="entry name" value="HLH_DNA-bd_sf"/>
</dbReference>
<dbReference type="InterPro" id="IPR054502">
    <property type="entry name" value="bHLH-TF_ACT-like_plant"/>
</dbReference>
<dbReference type="Pfam" id="PF22754">
    <property type="entry name" value="bHLH-TF_ACT-like_plant"/>
    <property type="match status" value="1"/>
</dbReference>
<keyword evidence="9" id="KW-1185">Reference proteome</keyword>
<dbReference type="Gene3D" id="4.10.280.10">
    <property type="entry name" value="Helix-loop-helix DNA-binding domain"/>
    <property type="match status" value="1"/>
</dbReference>
<dbReference type="SUPFAM" id="SSF47459">
    <property type="entry name" value="HLH, helix-loop-helix DNA-binding domain"/>
    <property type="match status" value="1"/>
</dbReference>
<dbReference type="Proteomes" id="UP001327560">
    <property type="component" value="Chromosome 1"/>
</dbReference>
<sequence>MALEAVVFPQDLFGCSMRELHNKGDELWGYDLGDGPEEEQRMLLHSNDASGDLGDRVPGSGSAVVDGLCGTWDVNNSPFQETCADDAFVVSPATVAGRRKRRRRTKSFKNQEEVENQRMTHIAVERNRRKQMNEYLAILRSFMPTSYSQRGDQASIVGGAINFVKELEKLVQSLEVHKRIKQRSTSAPFADFFTFPQYFTSSSRCATNDTTTDKAAVEKQSSLADIEVTMVESHANLKVLAQRRPKQLLKLVVGLQNLHLIILHLNITTVDEMVLYSFSLKVEDQCRMTSADDIATSVHQIVGK</sequence>
<dbReference type="PROSITE" id="PS50888">
    <property type="entry name" value="BHLH"/>
    <property type="match status" value="1"/>
</dbReference>
<dbReference type="AlphaFoldDB" id="A0AAQ3JNG5"/>
<dbReference type="GO" id="GO:0005634">
    <property type="term" value="C:nucleus"/>
    <property type="evidence" value="ECO:0007669"/>
    <property type="project" value="UniProtKB-SubCell"/>
</dbReference>
<keyword evidence="6" id="KW-0539">Nucleus</keyword>
<protein>
    <submittedName>
        <fullName evidence="8">Transcription factor bHLH94-like</fullName>
    </submittedName>
</protein>
<evidence type="ECO:0000256" key="2">
    <source>
        <dbReference type="ARBA" id="ARBA00005510"/>
    </source>
</evidence>
<evidence type="ECO:0000313" key="9">
    <source>
        <dbReference type="Proteomes" id="UP001327560"/>
    </source>
</evidence>
<proteinExistence type="inferred from homology"/>
<keyword evidence="3" id="KW-0805">Transcription regulation</keyword>
<feature type="domain" description="BHLH" evidence="7">
    <location>
        <begin position="116"/>
        <end position="167"/>
    </location>
</feature>
<gene>
    <name evidence="8" type="ORF">Cni_G00883</name>
</gene>
<comment type="subcellular location">
    <subcellularLocation>
        <location evidence="1">Nucleus</location>
    </subcellularLocation>
</comment>
<evidence type="ECO:0000256" key="5">
    <source>
        <dbReference type="ARBA" id="ARBA00023163"/>
    </source>
</evidence>
<evidence type="ECO:0000259" key="7">
    <source>
        <dbReference type="PROSITE" id="PS50888"/>
    </source>
</evidence>
<dbReference type="EMBL" id="CP136890">
    <property type="protein sequence ID" value="WOK92192.1"/>
    <property type="molecule type" value="Genomic_DNA"/>
</dbReference>
<dbReference type="InterPro" id="IPR011598">
    <property type="entry name" value="bHLH_dom"/>
</dbReference>
<comment type="similarity">
    <text evidence="2">Belongs to the bHLH protein family.</text>
</comment>
<evidence type="ECO:0000256" key="1">
    <source>
        <dbReference type="ARBA" id="ARBA00004123"/>
    </source>
</evidence>
<dbReference type="GO" id="GO:0046983">
    <property type="term" value="F:protein dimerization activity"/>
    <property type="evidence" value="ECO:0007669"/>
    <property type="project" value="InterPro"/>
</dbReference>
<dbReference type="CDD" id="cd11448">
    <property type="entry name" value="bHLH_AtFAMA_like"/>
    <property type="match status" value="1"/>
</dbReference>
<dbReference type="PANTHER" id="PTHR11969">
    <property type="entry name" value="MAX DIMERIZATION, MAD"/>
    <property type="match status" value="1"/>
</dbReference>
<reference evidence="8 9" key="1">
    <citation type="submission" date="2023-10" db="EMBL/GenBank/DDBJ databases">
        <title>Chromosome-scale genome assembly provides insights into flower coloration mechanisms of Canna indica.</title>
        <authorList>
            <person name="Li C."/>
        </authorList>
    </citation>
    <scope>NUCLEOTIDE SEQUENCE [LARGE SCALE GENOMIC DNA]</scope>
    <source>
        <tissue evidence="8">Flower</tissue>
    </source>
</reference>
<evidence type="ECO:0000313" key="8">
    <source>
        <dbReference type="EMBL" id="WOK92192.1"/>
    </source>
</evidence>
<dbReference type="Pfam" id="PF00010">
    <property type="entry name" value="HLH"/>
    <property type="match status" value="1"/>
</dbReference>
<keyword evidence="5" id="KW-0804">Transcription</keyword>
<evidence type="ECO:0000256" key="3">
    <source>
        <dbReference type="ARBA" id="ARBA00023015"/>
    </source>
</evidence>